<dbReference type="PANTHER" id="PTHR30273">
    <property type="entry name" value="PERIPLASMIC SIGNAL SENSOR AND SIGMA FACTOR ACTIVATOR FECR-RELATED"/>
    <property type="match status" value="1"/>
</dbReference>
<dbReference type="PANTHER" id="PTHR30273:SF2">
    <property type="entry name" value="PROTEIN FECR"/>
    <property type="match status" value="1"/>
</dbReference>
<organism evidence="4 5">
    <name type="scientific">Candidatus Pedobacter colombiensis</name>
    <dbReference type="NCBI Taxonomy" id="3121371"/>
    <lineage>
        <taxon>Bacteria</taxon>
        <taxon>Pseudomonadati</taxon>
        <taxon>Bacteroidota</taxon>
        <taxon>Sphingobacteriia</taxon>
        <taxon>Sphingobacteriales</taxon>
        <taxon>Sphingobacteriaceae</taxon>
        <taxon>Pedobacter</taxon>
    </lineage>
</organism>
<feature type="transmembrane region" description="Helical" evidence="1">
    <location>
        <begin position="73"/>
        <end position="90"/>
    </location>
</feature>
<evidence type="ECO:0000256" key="1">
    <source>
        <dbReference type="SAM" id="Phobius"/>
    </source>
</evidence>
<dbReference type="AlphaFoldDB" id="A0AAJ6B8C4"/>
<keyword evidence="1" id="KW-0472">Membrane</keyword>
<feature type="domain" description="FecR protein" evidence="2">
    <location>
        <begin position="167"/>
        <end position="261"/>
    </location>
</feature>
<evidence type="ECO:0000313" key="4">
    <source>
        <dbReference type="EMBL" id="WEK18993.1"/>
    </source>
</evidence>
<evidence type="ECO:0000259" key="3">
    <source>
        <dbReference type="Pfam" id="PF16344"/>
    </source>
</evidence>
<dbReference type="PIRSF" id="PIRSF018266">
    <property type="entry name" value="FecR"/>
    <property type="match status" value="1"/>
</dbReference>
<evidence type="ECO:0000259" key="2">
    <source>
        <dbReference type="Pfam" id="PF04773"/>
    </source>
</evidence>
<sequence>MRDIKAKELLLKFKTGNCTEEELAVLESWYLEDKDMTPADLNSEVLAEVKARVWKTLPVHELPMGTVKLWRKIAAVAAVFICTLTALFFYQKKYTQPVNSDRAANIVPGGNKAILTLADGSTIALDDAVNGTLASQPGILITKNKDGQIIYSVSKENETGNAPVYNTVETPRGGQYQINLPDGTKVWLNAASSIKFPTSFEGDERKVELNGEGYFEVAKNKYKPFRVVSGRQVVEVLGTHFNINSYNDEEQIKTTLVEGRVSVAIGTETVILKPGQQAVANQKSIHVEAVNTDDVIAWKENSFVFNNEDLGSIMRKISRWYDVDVICPPELGKMTFGITVSRNKSIKQVLYNIEETGTVHFKIEGRRITVMP</sequence>
<dbReference type="InterPro" id="IPR012373">
    <property type="entry name" value="Ferrdict_sens_TM"/>
</dbReference>
<dbReference type="Gene3D" id="2.60.120.1440">
    <property type="match status" value="1"/>
</dbReference>
<dbReference type="Pfam" id="PF04773">
    <property type="entry name" value="FecR"/>
    <property type="match status" value="1"/>
</dbReference>
<reference evidence="4" key="1">
    <citation type="submission" date="2023-03" db="EMBL/GenBank/DDBJ databases">
        <title>Andean soil-derived lignocellulolytic bacterial consortium as a source of novel taxa and putative plastic-active enzymes.</title>
        <authorList>
            <person name="Diaz-Garcia L."/>
            <person name="Chuvochina M."/>
            <person name="Feuerriegel G."/>
            <person name="Bunk B."/>
            <person name="Sproer C."/>
            <person name="Streit W.R."/>
            <person name="Rodriguez L.M."/>
            <person name="Overmann J."/>
            <person name="Jimenez D.J."/>
        </authorList>
    </citation>
    <scope>NUCLEOTIDE SEQUENCE</scope>
    <source>
        <strain evidence="4">MAG 3858</strain>
    </source>
</reference>
<keyword evidence="1" id="KW-1133">Transmembrane helix</keyword>
<protein>
    <submittedName>
        <fullName evidence="4">DUF4974 domain-containing protein</fullName>
    </submittedName>
</protein>
<proteinExistence type="predicted"/>
<dbReference type="Pfam" id="PF16344">
    <property type="entry name" value="FecR_C"/>
    <property type="match status" value="1"/>
</dbReference>
<evidence type="ECO:0000313" key="5">
    <source>
        <dbReference type="Proteomes" id="UP001214530"/>
    </source>
</evidence>
<dbReference type="InterPro" id="IPR006860">
    <property type="entry name" value="FecR"/>
</dbReference>
<dbReference type="EMBL" id="CP119313">
    <property type="protein sequence ID" value="WEK18993.1"/>
    <property type="molecule type" value="Genomic_DNA"/>
</dbReference>
<accession>A0AAJ6B8C4</accession>
<dbReference type="InterPro" id="IPR032508">
    <property type="entry name" value="FecR_C"/>
</dbReference>
<dbReference type="FunFam" id="2.60.120.1440:FF:000001">
    <property type="entry name" value="Putative anti-sigma factor"/>
    <property type="match status" value="1"/>
</dbReference>
<name>A0AAJ6B8C4_9SPHI</name>
<dbReference type="Proteomes" id="UP001214530">
    <property type="component" value="Chromosome"/>
</dbReference>
<gene>
    <name evidence="4" type="ORF">P0Y49_19650</name>
</gene>
<feature type="domain" description="Protein FecR C-terminal" evidence="3">
    <location>
        <begin position="303"/>
        <end position="370"/>
    </location>
</feature>
<dbReference type="Gene3D" id="3.55.50.30">
    <property type="match status" value="1"/>
</dbReference>
<keyword evidence="1" id="KW-0812">Transmembrane</keyword>
<dbReference type="GO" id="GO:0016989">
    <property type="term" value="F:sigma factor antagonist activity"/>
    <property type="evidence" value="ECO:0007669"/>
    <property type="project" value="TreeGrafter"/>
</dbReference>